<comment type="similarity">
    <text evidence="1">Belongs to the peptidase S1 family.</text>
</comment>
<dbReference type="AlphaFoldDB" id="A0EVQ3"/>
<evidence type="ECO:0000259" key="4">
    <source>
        <dbReference type="PROSITE" id="PS50240"/>
    </source>
</evidence>
<evidence type="ECO:0000256" key="1">
    <source>
        <dbReference type="ARBA" id="ARBA00007664"/>
    </source>
</evidence>
<dbReference type="PANTHER" id="PTHR24276">
    <property type="entry name" value="POLYSERASE-RELATED"/>
    <property type="match status" value="1"/>
</dbReference>
<dbReference type="SUPFAM" id="SSF50494">
    <property type="entry name" value="Trypsin-like serine proteases"/>
    <property type="match status" value="1"/>
</dbReference>
<keyword evidence="2" id="KW-1015">Disulfide bond</keyword>
<dbReference type="InterPro" id="IPR009003">
    <property type="entry name" value="Peptidase_S1_PA"/>
</dbReference>
<dbReference type="InterPro" id="IPR043504">
    <property type="entry name" value="Peptidase_S1_PA_chymotrypsin"/>
</dbReference>
<dbReference type="GO" id="GO:0006508">
    <property type="term" value="P:proteolysis"/>
    <property type="evidence" value="ECO:0007669"/>
    <property type="project" value="UniProtKB-KW"/>
</dbReference>
<dbReference type="InterPro" id="IPR001314">
    <property type="entry name" value="Peptidase_S1A"/>
</dbReference>
<feature type="chain" id="PRO_5002625218" evidence="3">
    <location>
        <begin position="20"/>
        <end position="450"/>
    </location>
</feature>
<keyword evidence="3" id="KW-0732">Signal</keyword>
<dbReference type="InterPro" id="IPR001254">
    <property type="entry name" value="Trypsin_dom"/>
</dbReference>
<evidence type="ECO:0000313" key="5">
    <source>
        <dbReference type="EMBL" id="ABF72541.1"/>
    </source>
</evidence>
<reference evidence="5" key="1">
    <citation type="journal article" date="2007" name="Microbiology">
        <title>Use of chromosomal integron arrays as a phylogenetic typing system for Vibrio cholerae pandemic strains.</title>
        <authorList>
            <person name="Labbate M."/>
            <person name="Boucher Y."/>
            <person name="Joss M.J."/>
            <person name="Michael C.A."/>
            <person name="Gillings M.R."/>
            <person name="Stokes H.W."/>
        </authorList>
    </citation>
    <scope>NUCLEOTIDE SEQUENCE</scope>
    <source>
        <strain evidence="5">Arg3</strain>
    </source>
</reference>
<evidence type="ECO:0000256" key="3">
    <source>
        <dbReference type="SAM" id="SignalP"/>
    </source>
</evidence>
<organism evidence="5">
    <name type="scientific">Vibrio cholerae</name>
    <dbReference type="NCBI Taxonomy" id="666"/>
    <lineage>
        <taxon>Bacteria</taxon>
        <taxon>Pseudomonadati</taxon>
        <taxon>Pseudomonadota</taxon>
        <taxon>Gammaproteobacteria</taxon>
        <taxon>Vibrionales</taxon>
        <taxon>Vibrionaceae</taxon>
        <taxon>Vibrio</taxon>
    </lineage>
</organism>
<accession>A0EVQ3</accession>
<dbReference type="InterPro" id="IPR050430">
    <property type="entry name" value="Peptidase_S1"/>
</dbReference>
<dbReference type="PANTHER" id="PTHR24276:SF98">
    <property type="entry name" value="FI18310P1-RELATED"/>
    <property type="match status" value="1"/>
</dbReference>
<keyword evidence="5" id="KW-0645">Protease</keyword>
<dbReference type="PRINTS" id="PR00722">
    <property type="entry name" value="CHYMOTRYPSIN"/>
</dbReference>
<keyword evidence="5" id="KW-0378">Hydrolase</keyword>
<feature type="domain" description="Peptidase S1" evidence="4">
    <location>
        <begin position="20"/>
        <end position="308"/>
    </location>
</feature>
<sequence length="450" mass="49117">MRQLGLLLATVMCSTASYAVVNGSPVTQSEYQDYVVSFSNAHTANCSGTLLGGEYLLTARHCIMPISGANSGVIPSYSLSIKQGVTKSTALSYERTFTMASSFSSVNASADKDALAADIYNDVVANYPLNGGANLITWPYVSDLVILKLNSPIPHTTGGILAPIYNPTTDATLLPKNTDFVFRGWGYVDEAESQLADTMQKTTARLFVDYKDGVNSVDLFDVRYGFYKTACTDAVAAGCQWYQKDYTEFYSTSTGRPTVGDSGSPVIHNNRIFGVLSKGNIIYVRQHEMADLTLLMDAFVPYFNKVLYPYSPGKHIKSGDTTTYSIAVPVQNMTPNAILFTPVLNDSTGLFTADMTDCDRLVESKDGCVINVTFNAANQAITTEKSASIYLASGLSIPLTVDFKSITSSVVDSGNTGKCWFRRRQFKRHSLIYIGSIVHLAFTNEKTERY</sequence>
<dbReference type="Pfam" id="PF00089">
    <property type="entry name" value="Trypsin"/>
    <property type="match status" value="1"/>
</dbReference>
<dbReference type="Gene3D" id="2.40.10.10">
    <property type="entry name" value="Trypsin-like serine proteases"/>
    <property type="match status" value="1"/>
</dbReference>
<dbReference type="GO" id="GO:0004252">
    <property type="term" value="F:serine-type endopeptidase activity"/>
    <property type="evidence" value="ECO:0007669"/>
    <property type="project" value="InterPro"/>
</dbReference>
<feature type="signal peptide" evidence="3">
    <location>
        <begin position="1"/>
        <end position="19"/>
    </location>
</feature>
<proteinExistence type="inferred from homology"/>
<protein>
    <submittedName>
        <fullName evidence="5">Trypsin-like serine protease domain protein</fullName>
    </submittedName>
</protein>
<dbReference type="PROSITE" id="PS50240">
    <property type="entry name" value="TRYPSIN_DOM"/>
    <property type="match status" value="1"/>
</dbReference>
<dbReference type="EMBL" id="DQ513176">
    <property type="protein sequence ID" value="ABF72541.1"/>
    <property type="molecule type" value="Genomic_DNA"/>
</dbReference>
<evidence type="ECO:0000256" key="2">
    <source>
        <dbReference type="ARBA" id="ARBA00023157"/>
    </source>
</evidence>
<name>A0EVQ3_VIBCL</name>
<dbReference type="SMART" id="SM00020">
    <property type="entry name" value="Tryp_SPc"/>
    <property type="match status" value="1"/>
</dbReference>